<reference evidence="2 3" key="1">
    <citation type="submission" date="2025-04" db="UniProtKB">
        <authorList>
            <consortium name="RefSeq"/>
        </authorList>
    </citation>
    <scope>IDENTIFICATION</scope>
</reference>
<sequence>MEASARLLNPSNFNRQLSRSVIIRKSLKFPLKHSLSLSNRSQNPNIFLSSIPFVSGRCHNVVVRNRLHAICFQSKSFFVSQSSIPFCNSNSLGFLLSLSASQIFNSRVSDKRFDRIVSDPKEKIFEWSRAPVCVNGGDLGAIGKGEPVLTVVLLGWLGAKRKHLKRYVELYTSRGIHAVTFVVPVKDVLHFDLGRRVEKRISALTEELVSWASEREEDGRERCLLFHTFSNTGWLAYGAIINNLQCRADTLQRIKGCIIDSGGDPEINPQVWAAGFSAAILKKRSSSTYYSEEAVEGNGSENDKITSKMQAETPLIEAALLTILNKFFSVILKIPDVNQRLNRIINVLLNNQPSCPQLYLYSTADKVIPFESVELFIEYQKGMGRNILAYNFHTSPHVDHYRTFPHIYAEELQKFLKECINNASQTSKLMPSSEPV</sequence>
<dbReference type="InterPro" id="IPR029058">
    <property type="entry name" value="AB_hydrolase_fold"/>
</dbReference>
<keyword evidence="2 3" id="KW-0472">Membrane</keyword>
<evidence type="ECO:0000313" key="3">
    <source>
        <dbReference type="RefSeq" id="XP_010246914.1"/>
    </source>
</evidence>
<protein>
    <submittedName>
        <fullName evidence="2 3">Transmembrane protein 53</fullName>
    </submittedName>
</protein>
<dbReference type="KEGG" id="nnu:104590077"/>
<dbReference type="RefSeq" id="XP_010246905.1">
    <property type="nucleotide sequence ID" value="XM_010248603.2"/>
</dbReference>
<organism evidence="1 2">
    <name type="scientific">Nelumbo nucifera</name>
    <name type="common">Sacred lotus</name>
    <dbReference type="NCBI Taxonomy" id="4432"/>
    <lineage>
        <taxon>Eukaryota</taxon>
        <taxon>Viridiplantae</taxon>
        <taxon>Streptophyta</taxon>
        <taxon>Embryophyta</taxon>
        <taxon>Tracheophyta</taxon>
        <taxon>Spermatophyta</taxon>
        <taxon>Magnoliopsida</taxon>
        <taxon>Proteales</taxon>
        <taxon>Nelumbonaceae</taxon>
        <taxon>Nelumbo</taxon>
    </lineage>
</organism>
<dbReference type="AlphaFoldDB" id="A0A1U7Z1I8"/>
<dbReference type="OrthoDB" id="77878at2759"/>
<dbReference type="OMA" id="VECLFWR"/>
<keyword evidence="2 3" id="KW-0812">Transmembrane</keyword>
<dbReference type="GeneID" id="104590077"/>
<proteinExistence type="predicted"/>
<dbReference type="SUPFAM" id="SSF53474">
    <property type="entry name" value="alpha/beta-Hydrolases"/>
    <property type="match status" value="1"/>
</dbReference>
<dbReference type="eggNOG" id="KOG2521">
    <property type="taxonomic scope" value="Eukaryota"/>
</dbReference>
<dbReference type="PANTHER" id="PTHR12265">
    <property type="entry name" value="TRANSMEMBRANE PROTEIN 53"/>
    <property type="match status" value="1"/>
</dbReference>
<dbReference type="RefSeq" id="XP_010246914.1">
    <property type="nucleotide sequence ID" value="XM_010248612.2"/>
</dbReference>
<keyword evidence="1" id="KW-1185">Reference proteome</keyword>
<evidence type="ECO:0000313" key="1">
    <source>
        <dbReference type="Proteomes" id="UP000189703"/>
    </source>
</evidence>
<accession>A0A1U7Z1I8</accession>
<dbReference type="PANTHER" id="PTHR12265:SF11">
    <property type="entry name" value="ALPHA_BETA-HYDROLASES SUPERFAMILY PROTEIN"/>
    <property type="match status" value="1"/>
</dbReference>
<dbReference type="InterPro" id="IPR008547">
    <property type="entry name" value="DUF829_TMEM53"/>
</dbReference>
<evidence type="ECO:0000313" key="2">
    <source>
        <dbReference type="RefSeq" id="XP_010246905.1"/>
    </source>
</evidence>
<gene>
    <name evidence="2 3" type="primary">LOC104590077</name>
</gene>
<dbReference type="Pfam" id="PF05705">
    <property type="entry name" value="DUF829"/>
    <property type="match status" value="1"/>
</dbReference>
<dbReference type="Proteomes" id="UP000189703">
    <property type="component" value="Unplaced"/>
</dbReference>
<name>A0A1U7Z1I8_NELNU</name>